<evidence type="ECO:0000313" key="4">
    <source>
        <dbReference type="Proteomes" id="UP000652567"/>
    </source>
</evidence>
<name>A0A928YUA7_9GAMM</name>
<dbReference type="InterPro" id="IPR035901">
    <property type="entry name" value="GIY-YIG_endonuc_sf"/>
</dbReference>
<evidence type="ECO:0000259" key="2">
    <source>
        <dbReference type="PROSITE" id="PS50164"/>
    </source>
</evidence>
<dbReference type="AlphaFoldDB" id="A0A928YUA7"/>
<sequence>MILTDDQRLYTGITTDMQRRWQQHTSGKAGARFFRGRKPQQLCFLELHPDRSSASKREYAIKQLARTAKENLLQLTDGNTRVLLAELQLNLPDQPA</sequence>
<dbReference type="Gene3D" id="3.40.1440.10">
    <property type="entry name" value="GIY-YIG endonuclease"/>
    <property type="match status" value="1"/>
</dbReference>
<dbReference type="EMBL" id="PRDL01000001">
    <property type="protein sequence ID" value="MBE8717747.1"/>
    <property type="molecule type" value="Genomic_DNA"/>
</dbReference>
<accession>A0A928YUA7</accession>
<dbReference type="CDD" id="cd10456">
    <property type="entry name" value="GIY-YIG_UPF0213"/>
    <property type="match status" value="1"/>
</dbReference>
<proteinExistence type="inferred from homology"/>
<dbReference type="PROSITE" id="PS50164">
    <property type="entry name" value="GIY_YIG"/>
    <property type="match status" value="1"/>
</dbReference>
<gene>
    <name evidence="3" type="ORF">C4F51_11190</name>
</gene>
<organism evidence="3 4">
    <name type="scientific">Cellvibrio polysaccharolyticus</name>
    <dbReference type="NCBI Taxonomy" id="2082724"/>
    <lineage>
        <taxon>Bacteria</taxon>
        <taxon>Pseudomonadati</taxon>
        <taxon>Pseudomonadota</taxon>
        <taxon>Gammaproteobacteria</taxon>
        <taxon>Cellvibrionales</taxon>
        <taxon>Cellvibrionaceae</taxon>
        <taxon>Cellvibrio</taxon>
    </lineage>
</organism>
<dbReference type="PANTHER" id="PTHR34477">
    <property type="entry name" value="UPF0213 PROTEIN YHBQ"/>
    <property type="match status" value="1"/>
</dbReference>
<dbReference type="SUPFAM" id="SSF82771">
    <property type="entry name" value="GIY-YIG endonuclease"/>
    <property type="match status" value="1"/>
</dbReference>
<dbReference type="Proteomes" id="UP000652567">
    <property type="component" value="Unassembled WGS sequence"/>
</dbReference>
<reference evidence="3" key="1">
    <citation type="submission" date="2018-07" db="EMBL/GenBank/DDBJ databases">
        <title>Genome assembly of strain Ka43.</title>
        <authorList>
            <person name="Kukolya J."/>
            <person name="Nagy I."/>
            <person name="Horvath B."/>
            <person name="Toth A."/>
        </authorList>
    </citation>
    <scope>NUCLEOTIDE SEQUENCE</scope>
    <source>
        <strain evidence="3">KB43</strain>
    </source>
</reference>
<dbReference type="InterPro" id="IPR050190">
    <property type="entry name" value="UPF0213_domain"/>
</dbReference>
<feature type="domain" description="GIY-YIG" evidence="2">
    <location>
        <begin position="1"/>
        <end position="72"/>
    </location>
</feature>
<dbReference type="PANTHER" id="PTHR34477:SF1">
    <property type="entry name" value="UPF0213 PROTEIN YHBQ"/>
    <property type="match status" value="1"/>
</dbReference>
<comment type="similarity">
    <text evidence="1">Belongs to the UPF0213 family.</text>
</comment>
<comment type="caution">
    <text evidence="3">The sequence shown here is derived from an EMBL/GenBank/DDBJ whole genome shotgun (WGS) entry which is preliminary data.</text>
</comment>
<dbReference type="Pfam" id="PF01541">
    <property type="entry name" value="GIY-YIG"/>
    <property type="match status" value="1"/>
</dbReference>
<dbReference type="InterPro" id="IPR000305">
    <property type="entry name" value="GIY-YIG_endonuc"/>
</dbReference>
<keyword evidence="4" id="KW-1185">Reference proteome</keyword>
<evidence type="ECO:0000313" key="3">
    <source>
        <dbReference type="EMBL" id="MBE8717747.1"/>
    </source>
</evidence>
<protein>
    <submittedName>
        <fullName evidence="3">GIY-YIG nuclease family protein</fullName>
    </submittedName>
</protein>
<evidence type="ECO:0000256" key="1">
    <source>
        <dbReference type="ARBA" id="ARBA00007435"/>
    </source>
</evidence>